<proteinExistence type="inferred from homology"/>
<dbReference type="InterPro" id="IPR005123">
    <property type="entry name" value="Oxoglu/Fe-dep_dioxygenase_dom"/>
</dbReference>
<dbReference type="InterPro" id="IPR050295">
    <property type="entry name" value="Plant_2OG-oxidoreductases"/>
</dbReference>
<evidence type="ECO:0000256" key="3">
    <source>
        <dbReference type="ARBA" id="ARBA00023002"/>
    </source>
</evidence>
<feature type="region of interest" description="Disordered" evidence="6">
    <location>
        <begin position="1"/>
        <end position="23"/>
    </location>
</feature>
<organism evidence="8 9">
    <name type="scientific">Vanilla planifolia</name>
    <name type="common">Vanilla</name>
    <dbReference type="NCBI Taxonomy" id="51239"/>
    <lineage>
        <taxon>Eukaryota</taxon>
        <taxon>Viridiplantae</taxon>
        <taxon>Streptophyta</taxon>
        <taxon>Embryophyta</taxon>
        <taxon>Tracheophyta</taxon>
        <taxon>Spermatophyta</taxon>
        <taxon>Magnoliopsida</taxon>
        <taxon>Liliopsida</taxon>
        <taxon>Asparagales</taxon>
        <taxon>Orchidaceae</taxon>
        <taxon>Vanilloideae</taxon>
        <taxon>Vanilleae</taxon>
        <taxon>Vanilla</taxon>
    </lineage>
</organism>
<protein>
    <recommendedName>
        <fullName evidence="7">Fe2OG dioxygenase domain-containing protein</fullName>
    </recommendedName>
</protein>
<evidence type="ECO:0000259" key="7">
    <source>
        <dbReference type="PROSITE" id="PS51471"/>
    </source>
</evidence>
<dbReference type="Pfam" id="PF14226">
    <property type="entry name" value="DIOX_N"/>
    <property type="match status" value="1"/>
</dbReference>
<dbReference type="AlphaFoldDB" id="A0A835UQH9"/>
<dbReference type="Pfam" id="PF03171">
    <property type="entry name" value="2OG-FeII_Oxy"/>
    <property type="match status" value="1"/>
</dbReference>
<accession>A0A835UQH9</accession>
<evidence type="ECO:0000256" key="2">
    <source>
        <dbReference type="ARBA" id="ARBA00022723"/>
    </source>
</evidence>
<dbReference type="PANTHER" id="PTHR47991">
    <property type="entry name" value="OXOGLUTARATE/IRON-DEPENDENT DIOXYGENASE"/>
    <property type="match status" value="1"/>
</dbReference>
<dbReference type="Proteomes" id="UP000639772">
    <property type="component" value="Unassembled WGS sequence"/>
</dbReference>
<evidence type="ECO:0000313" key="8">
    <source>
        <dbReference type="EMBL" id="KAG0471924.1"/>
    </source>
</evidence>
<dbReference type="InterPro" id="IPR027443">
    <property type="entry name" value="IPNS-like_sf"/>
</dbReference>
<dbReference type="EMBL" id="JADCNM010000008">
    <property type="protein sequence ID" value="KAG0471924.1"/>
    <property type="molecule type" value="Genomic_DNA"/>
</dbReference>
<comment type="similarity">
    <text evidence="1 5">Belongs to the iron/ascorbate-dependent oxidoreductase family.</text>
</comment>
<dbReference type="FunFam" id="2.60.120.330:FF:000018">
    <property type="entry name" value="2-oxoglutarate (2OG) and Fe(II)-dependent oxygenase superfamily protein"/>
    <property type="match status" value="1"/>
</dbReference>
<sequence length="419" mass="47420">MSYKPHKRGCIPKAESRDGKISPMDSTTTWGNYVTLTMIEKLCHDHVLDYVLSVKGRIALASLCQPHMVIGEEEAVLNLVQEIALSGHEPPAKFFQKEENSPVAAAPLASDMPIIDLVRLFQLDSDQESVRLKMALETWGLFHVVSDQLSVSFLDEVRGLAKKFFYLPKEEKLRYRNLTDDGEFKLEGYGNDRIASEDQVLDWNDRLYLLVQPENERNLQLWPETPSSFRSVLHKFSIELRKVANIVLKAIALALELEENYFTDLLGDDASAYARFNYYPSCPKSDVVLGMKPHSDGSVLTILLLDKDVDGIQVLKDGEWSTVPIVPHALLVNLGDQLEIMSNGIFKSPVHRVVTNTQKERISMAMCYSCNAKKYIEPASCLADETRPKLYKKVMVEEYLGKLFEAFPQGKRAIDFAKI</sequence>
<reference evidence="8 9" key="1">
    <citation type="journal article" date="2020" name="Nat. Food">
        <title>A phased Vanilla planifolia genome enables genetic improvement of flavour and production.</title>
        <authorList>
            <person name="Hasing T."/>
            <person name="Tang H."/>
            <person name="Brym M."/>
            <person name="Khazi F."/>
            <person name="Huang T."/>
            <person name="Chambers A.H."/>
        </authorList>
    </citation>
    <scope>NUCLEOTIDE SEQUENCE [LARGE SCALE GENOMIC DNA]</scope>
    <source>
        <tissue evidence="8">Leaf</tissue>
    </source>
</reference>
<dbReference type="InterPro" id="IPR044861">
    <property type="entry name" value="IPNS-like_FE2OG_OXY"/>
</dbReference>
<evidence type="ECO:0000313" key="9">
    <source>
        <dbReference type="Proteomes" id="UP000639772"/>
    </source>
</evidence>
<dbReference type="GO" id="GO:0016491">
    <property type="term" value="F:oxidoreductase activity"/>
    <property type="evidence" value="ECO:0007669"/>
    <property type="project" value="UniProtKB-KW"/>
</dbReference>
<evidence type="ECO:0000256" key="4">
    <source>
        <dbReference type="ARBA" id="ARBA00023004"/>
    </source>
</evidence>
<name>A0A835UQH9_VANPL</name>
<keyword evidence="4 5" id="KW-0408">Iron</keyword>
<feature type="domain" description="Fe2OG dioxygenase" evidence="7">
    <location>
        <begin position="270"/>
        <end position="372"/>
    </location>
</feature>
<dbReference type="Gene3D" id="2.60.120.330">
    <property type="entry name" value="B-lactam Antibiotic, Isopenicillin N Synthase, Chain"/>
    <property type="match status" value="1"/>
</dbReference>
<feature type="compositionally biased region" description="Basic residues" evidence="6">
    <location>
        <begin position="1"/>
        <end position="10"/>
    </location>
</feature>
<evidence type="ECO:0000256" key="5">
    <source>
        <dbReference type="RuleBase" id="RU003682"/>
    </source>
</evidence>
<comment type="caution">
    <text evidence="8">The sequence shown here is derived from an EMBL/GenBank/DDBJ whole genome shotgun (WGS) entry which is preliminary data.</text>
</comment>
<dbReference type="PROSITE" id="PS51471">
    <property type="entry name" value="FE2OG_OXY"/>
    <property type="match status" value="1"/>
</dbReference>
<evidence type="ECO:0000256" key="6">
    <source>
        <dbReference type="SAM" id="MobiDB-lite"/>
    </source>
</evidence>
<keyword evidence="2 5" id="KW-0479">Metal-binding</keyword>
<dbReference type="InterPro" id="IPR026992">
    <property type="entry name" value="DIOX_N"/>
</dbReference>
<keyword evidence="3 5" id="KW-0560">Oxidoreductase</keyword>
<dbReference type="SUPFAM" id="SSF51197">
    <property type="entry name" value="Clavaminate synthase-like"/>
    <property type="match status" value="1"/>
</dbReference>
<dbReference type="GO" id="GO:0046872">
    <property type="term" value="F:metal ion binding"/>
    <property type="evidence" value="ECO:0007669"/>
    <property type="project" value="UniProtKB-KW"/>
</dbReference>
<gene>
    <name evidence="8" type="ORF">HPP92_016470</name>
</gene>
<evidence type="ECO:0000256" key="1">
    <source>
        <dbReference type="ARBA" id="ARBA00008056"/>
    </source>
</evidence>
<dbReference type="OrthoDB" id="288590at2759"/>